<dbReference type="InterPro" id="IPR004358">
    <property type="entry name" value="Sig_transdc_His_kin-like_C"/>
</dbReference>
<dbReference type="SUPFAM" id="SSF55874">
    <property type="entry name" value="ATPase domain of HSP90 chaperone/DNA topoisomerase II/histidine kinase"/>
    <property type="match status" value="1"/>
</dbReference>
<dbReference type="InterPro" id="IPR036890">
    <property type="entry name" value="HATPase_C_sf"/>
</dbReference>
<evidence type="ECO:0000256" key="1">
    <source>
        <dbReference type="ARBA" id="ARBA00000085"/>
    </source>
</evidence>
<keyword evidence="4" id="KW-0597">Phosphoprotein</keyword>
<evidence type="ECO:0000256" key="8">
    <source>
        <dbReference type="ARBA" id="ARBA00022989"/>
    </source>
</evidence>
<dbReference type="RefSeq" id="WP_272748132.1">
    <property type="nucleotide sequence ID" value="NZ_JAQQKX010000007.1"/>
</dbReference>
<evidence type="ECO:0000256" key="10">
    <source>
        <dbReference type="ARBA" id="ARBA00023136"/>
    </source>
</evidence>
<evidence type="ECO:0000259" key="12">
    <source>
        <dbReference type="PROSITE" id="PS50109"/>
    </source>
</evidence>
<keyword evidence="6 11" id="KW-0812">Transmembrane</keyword>
<organism evidence="14 15">
    <name type="scientific">Asticcacaulis aquaticus</name>
    <dbReference type="NCBI Taxonomy" id="2984212"/>
    <lineage>
        <taxon>Bacteria</taxon>
        <taxon>Pseudomonadati</taxon>
        <taxon>Pseudomonadota</taxon>
        <taxon>Alphaproteobacteria</taxon>
        <taxon>Caulobacterales</taxon>
        <taxon>Caulobacteraceae</taxon>
        <taxon>Asticcacaulis</taxon>
    </lineage>
</organism>
<accession>A0ABT5HUC2</accession>
<dbReference type="InterPro" id="IPR003594">
    <property type="entry name" value="HATPase_dom"/>
</dbReference>
<evidence type="ECO:0000256" key="4">
    <source>
        <dbReference type="ARBA" id="ARBA00022553"/>
    </source>
</evidence>
<keyword evidence="9" id="KW-0902">Two-component regulatory system</keyword>
<evidence type="ECO:0000313" key="14">
    <source>
        <dbReference type="EMBL" id="MDC7683665.1"/>
    </source>
</evidence>
<dbReference type="PRINTS" id="PR00344">
    <property type="entry name" value="BCTRLSENSOR"/>
</dbReference>
<keyword evidence="5" id="KW-0808">Transferase</keyword>
<feature type="transmembrane region" description="Helical" evidence="11">
    <location>
        <begin position="187"/>
        <end position="208"/>
    </location>
</feature>
<keyword evidence="15" id="KW-1185">Reference proteome</keyword>
<dbReference type="EMBL" id="JAQQKX010000007">
    <property type="protein sequence ID" value="MDC7683665.1"/>
    <property type="molecule type" value="Genomic_DNA"/>
</dbReference>
<dbReference type="Proteomes" id="UP001214854">
    <property type="component" value="Unassembled WGS sequence"/>
</dbReference>
<keyword evidence="7" id="KW-0418">Kinase</keyword>
<evidence type="ECO:0000256" key="7">
    <source>
        <dbReference type="ARBA" id="ARBA00022777"/>
    </source>
</evidence>
<name>A0ABT5HUC2_9CAUL</name>
<dbReference type="InterPro" id="IPR003660">
    <property type="entry name" value="HAMP_dom"/>
</dbReference>
<keyword evidence="14" id="KW-0067">ATP-binding</keyword>
<comment type="subcellular location">
    <subcellularLocation>
        <location evidence="2">Membrane</location>
    </subcellularLocation>
</comment>
<keyword evidence="14" id="KW-0547">Nucleotide-binding</keyword>
<evidence type="ECO:0000256" key="11">
    <source>
        <dbReference type="SAM" id="Phobius"/>
    </source>
</evidence>
<dbReference type="PANTHER" id="PTHR45436:SF5">
    <property type="entry name" value="SENSOR HISTIDINE KINASE TRCS"/>
    <property type="match status" value="1"/>
</dbReference>
<proteinExistence type="predicted"/>
<sequence length="474" mass="52460">MKEADLASALHNLKRFFPALSHGRGSLAGRLIRLAAIWFIVSLILISAGLTAFFNYASVTRFQAGINDIVRNLYTHTEFDADGRIRIPELYNIRTDDIYSGLYWQIIELDNDDRVIGVHKSGSLVERSLDGPKKLDKMSGQAEFYNGIGPRRQPLRQTAVYLRIQNHNLLFIAGEDRSQLDRNVGQFALITGGALIVLALGSLVAIYLQVRIGLRPLFALTDELHDIRKGKTTRLHGTYPAEIAPVTEEVNKLLEYGQDVVERQRTHVGNLAHALKTPLSVLLATAGDNPDPLADTIRKQSALMKEQVDHHLRRARAAARAQNMGERTPVEPVLDELAVTLEQVFRDKDVTIDWRAPENLAFRGEKQDFQEIAGNLLENACIWCKGKIRVTASLSDEAQGMTLLIEDNGPGMPPERYGEVLKRGARLDESAPGSGLGLSIVDELVRAYGGKLSFDRSSLGGLKCVVILPANFIS</sequence>
<keyword evidence="10 11" id="KW-0472">Membrane</keyword>
<evidence type="ECO:0000256" key="3">
    <source>
        <dbReference type="ARBA" id="ARBA00012438"/>
    </source>
</evidence>
<dbReference type="SMART" id="SM00387">
    <property type="entry name" value="HATPase_c"/>
    <property type="match status" value="1"/>
</dbReference>
<feature type="domain" description="Histidine kinase" evidence="12">
    <location>
        <begin position="270"/>
        <end position="472"/>
    </location>
</feature>
<dbReference type="InterPro" id="IPR005467">
    <property type="entry name" value="His_kinase_dom"/>
</dbReference>
<dbReference type="PANTHER" id="PTHR45436">
    <property type="entry name" value="SENSOR HISTIDINE KINASE YKOH"/>
    <property type="match status" value="1"/>
</dbReference>
<evidence type="ECO:0000313" key="15">
    <source>
        <dbReference type="Proteomes" id="UP001214854"/>
    </source>
</evidence>
<dbReference type="InterPro" id="IPR050428">
    <property type="entry name" value="TCS_sensor_his_kinase"/>
</dbReference>
<dbReference type="GO" id="GO:0005524">
    <property type="term" value="F:ATP binding"/>
    <property type="evidence" value="ECO:0007669"/>
    <property type="project" value="UniProtKB-KW"/>
</dbReference>
<dbReference type="PROSITE" id="PS50109">
    <property type="entry name" value="HIS_KIN"/>
    <property type="match status" value="1"/>
</dbReference>
<dbReference type="Gene3D" id="3.30.565.10">
    <property type="entry name" value="Histidine kinase-like ATPase, C-terminal domain"/>
    <property type="match status" value="1"/>
</dbReference>
<evidence type="ECO:0000256" key="9">
    <source>
        <dbReference type="ARBA" id="ARBA00023012"/>
    </source>
</evidence>
<comment type="caution">
    <text evidence="14">The sequence shown here is derived from an EMBL/GenBank/DDBJ whole genome shotgun (WGS) entry which is preliminary data.</text>
</comment>
<evidence type="ECO:0000256" key="2">
    <source>
        <dbReference type="ARBA" id="ARBA00004370"/>
    </source>
</evidence>
<dbReference type="Pfam" id="PF02518">
    <property type="entry name" value="HATPase_c"/>
    <property type="match status" value="1"/>
</dbReference>
<evidence type="ECO:0000259" key="13">
    <source>
        <dbReference type="PROSITE" id="PS50885"/>
    </source>
</evidence>
<feature type="transmembrane region" description="Helical" evidence="11">
    <location>
        <begin position="31"/>
        <end position="54"/>
    </location>
</feature>
<evidence type="ECO:0000256" key="6">
    <source>
        <dbReference type="ARBA" id="ARBA00022692"/>
    </source>
</evidence>
<feature type="domain" description="HAMP" evidence="13">
    <location>
        <begin position="211"/>
        <end position="262"/>
    </location>
</feature>
<dbReference type="EC" id="2.7.13.3" evidence="3"/>
<comment type="catalytic activity">
    <reaction evidence="1">
        <text>ATP + protein L-histidine = ADP + protein N-phospho-L-histidine.</text>
        <dbReference type="EC" id="2.7.13.3"/>
    </reaction>
</comment>
<dbReference type="PROSITE" id="PS50885">
    <property type="entry name" value="HAMP"/>
    <property type="match status" value="1"/>
</dbReference>
<evidence type="ECO:0000256" key="5">
    <source>
        <dbReference type="ARBA" id="ARBA00022679"/>
    </source>
</evidence>
<gene>
    <name evidence="14" type="ORF">PQU92_10275</name>
</gene>
<protein>
    <recommendedName>
        <fullName evidence="3">histidine kinase</fullName>
        <ecNumber evidence="3">2.7.13.3</ecNumber>
    </recommendedName>
</protein>
<keyword evidence="8 11" id="KW-1133">Transmembrane helix</keyword>
<reference evidence="14 15" key="1">
    <citation type="submission" date="2023-01" db="EMBL/GenBank/DDBJ databases">
        <title>Novel species of the genus Asticcacaulis isolated from rivers.</title>
        <authorList>
            <person name="Lu H."/>
        </authorList>
    </citation>
    <scope>NUCLEOTIDE SEQUENCE [LARGE SCALE GENOMIC DNA]</scope>
    <source>
        <strain evidence="14 15">BYS171W</strain>
    </source>
</reference>